<dbReference type="RefSeq" id="WP_193910119.1">
    <property type="nucleotide sequence ID" value="NZ_JADEXG010000052.1"/>
</dbReference>
<evidence type="ECO:0000256" key="8">
    <source>
        <dbReference type="SAM" id="Phobius"/>
    </source>
</evidence>
<protein>
    <submittedName>
        <fullName evidence="9">Rod shape-determining protein MreD</fullName>
    </submittedName>
</protein>
<keyword evidence="5" id="KW-0133">Cell shape</keyword>
<keyword evidence="10" id="KW-1185">Reference proteome</keyword>
<feature type="transmembrane region" description="Helical" evidence="8">
    <location>
        <begin position="153"/>
        <end position="175"/>
    </location>
</feature>
<keyword evidence="6 8" id="KW-1133">Transmembrane helix</keyword>
<evidence type="ECO:0000256" key="4">
    <source>
        <dbReference type="ARBA" id="ARBA00022692"/>
    </source>
</evidence>
<feature type="transmembrane region" description="Helical" evidence="8">
    <location>
        <begin position="16"/>
        <end position="37"/>
    </location>
</feature>
<dbReference type="GO" id="GO:0005886">
    <property type="term" value="C:plasma membrane"/>
    <property type="evidence" value="ECO:0007669"/>
    <property type="project" value="UniProtKB-SubCell"/>
</dbReference>
<organism evidence="9 10">
    <name type="scientific">Vasconcelosia minhoensis LEGE 07310</name>
    <dbReference type="NCBI Taxonomy" id="915328"/>
    <lineage>
        <taxon>Bacteria</taxon>
        <taxon>Bacillati</taxon>
        <taxon>Cyanobacteriota</taxon>
        <taxon>Cyanophyceae</taxon>
        <taxon>Nodosilineales</taxon>
        <taxon>Cymatolegaceae</taxon>
        <taxon>Vasconcelosia</taxon>
        <taxon>Vasconcelosia minhoensis</taxon>
    </lineage>
</organism>
<evidence type="ECO:0000256" key="5">
    <source>
        <dbReference type="ARBA" id="ARBA00022960"/>
    </source>
</evidence>
<dbReference type="Proteomes" id="UP000636505">
    <property type="component" value="Unassembled WGS sequence"/>
</dbReference>
<reference evidence="9" key="1">
    <citation type="submission" date="2020-10" db="EMBL/GenBank/DDBJ databases">
        <authorList>
            <person name="Castelo-Branco R."/>
            <person name="Eusebio N."/>
            <person name="Adriana R."/>
            <person name="Vieira A."/>
            <person name="Brugerolle De Fraissinette N."/>
            <person name="Rezende De Castro R."/>
            <person name="Schneider M.P."/>
            <person name="Vasconcelos V."/>
            <person name="Leao P.N."/>
        </authorList>
    </citation>
    <scope>NUCLEOTIDE SEQUENCE</scope>
    <source>
        <strain evidence="9">LEGE 07310</strain>
    </source>
</reference>
<comment type="subcellular location">
    <subcellularLocation>
        <location evidence="1">Cell membrane</location>
        <topology evidence="1">Multi-pass membrane protein</topology>
    </subcellularLocation>
</comment>
<dbReference type="EMBL" id="JADEXG010000052">
    <property type="protein sequence ID" value="MBE9079299.1"/>
    <property type="molecule type" value="Genomic_DNA"/>
</dbReference>
<keyword evidence="3" id="KW-1003">Cell membrane</keyword>
<feature type="transmembrane region" description="Helical" evidence="8">
    <location>
        <begin position="49"/>
        <end position="76"/>
    </location>
</feature>
<evidence type="ECO:0000256" key="6">
    <source>
        <dbReference type="ARBA" id="ARBA00022989"/>
    </source>
</evidence>
<gene>
    <name evidence="9" type="primary">mreD</name>
    <name evidence="9" type="ORF">IQ241_18695</name>
</gene>
<proteinExistence type="inferred from homology"/>
<comment type="caution">
    <text evidence="9">The sequence shown here is derived from an EMBL/GenBank/DDBJ whole genome shotgun (WGS) entry which is preliminary data.</text>
</comment>
<evidence type="ECO:0000256" key="3">
    <source>
        <dbReference type="ARBA" id="ARBA00022475"/>
    </source>
</evidence>
<keyword evidence="4 8" id="KW-0812">Transmembrane</keyword>
<accession>A0A8J7ARZ4</accession>
<evidence type="ECO:0000313" key="9">
    <source>
        <dbReference type="EMBL" id="MBE9079299.1"/>
    </source>
</evidence>
<name>A0A8J7ARZ4_9CYAN</name>
<dbReference type="InterPro" id="IPR007227">
    <property type="entry name" value="Cell_shape_determining_MreD"/>
</dbReference>
<comment type="similarity">
    <text evidence="2">Belongs to the MreD family.</text>
</comment>
<evidence type="ECO:0000256" key="7">
    <source>
        <dbReference type="ARBA" id="ARBA00023136"/>
    </source>
</evidence>
<evidence type="ECO:0000256" key="1">
    <source>
        <dbReference type="ARBA" id="ARBA00004651"/>
    </source>
</evidence>
<dbReference type="NCBIfam" id="TIGR03426">
    <property type="entry name" value="shape_MreD"/>
    <property type="match status" value="1"/>
</dbReference>
<feature type="transmembrane region" description="Helical" evidence="8">
    <location>
        <begin position="111"/>
        <end position="133"/>
    </location>
</feature>
<keyword evidence="7 8" id="KW-0472">Membrane</keyword>
<dbReference type="GO" id="GO:0008360">
    <property type="term" value="P:regulation of cell shape"/>
    <property type="evidence" value="ECO:0007669"/>
    <property type="project" value="UniProtKB-KW"/>
</dbReference>
<evidence type="ECO:0000256" key="2">
    <source>
        <dbReference type="ARBA" id="ARBA00007776"/>
    </source>
</evidence>
<sequence length="190" mass="21296">MAYSTRSRRSAPRKHLWNWGITLGSVAFCLLILPTRLPGMELLGVSPNWLLIWVVAWSVSRTVFESAIAGLVLGLLQDSLTASYPTHALGLMITGILTARLQQRHYLQGDIISIALIVFGMAIVAETAMALQFTVQSLFLPNSLYASLSQIWVYHQKVALSSAILSSLWAPALYYPLKHWWERYRPSNKP</sequence>
<dbReference type="Pfam" id="PF04093">
    <property type="entry name" value="MreD"/>
    <property type="match status" value="1"/>
</dbReference>
<dbReference type="AlphaFoldDB" id="A0A8J7ARZ4"/>
<evidence type="ECO:0000313" key="10">
    <source>
        <dbReference type="Proteomes" id="UP000636505"/>
    </source>
</evidence>